<keyword evidence="3" id="KW-1185">Reference proteome</keyword>
<evidence type="ECO:0000256" key="1">
    <source>
        <dbReference type="SAM" id="MobiDB-lite"/>
    </source>
</evidence>
<reference evidence="2" key="1">
    <citation type="submission" date="2020-12" db="EMBL/GenBank/DDBJ databases">
        <title>Vagococcus allomyrinae sp. nov. and Enterococcus lavae sp. nov., isolated from the larvae of Allomyrina dichotoma.</title>
        <authorList>
            <person name="Lee S.D."/>
        </authorList>
    </citation>
    <scope>NUCLEOTIDE SEQUENCE</scope>
    <source>
        <strain evidence="2">BWB3-3</strain>
    </source>
</reference>
<proteinExistence type="predicted"/>
<dbReference type="PROSITE" id="PS51257">
    <property type="entry name" value="PROKAR_LIPOPROTEIN"/>
    <property type="match status" value="1"/>
</dbReference>
<dbReference type="Proteomes" id="UP000674938">
    <property type="component" value="Unassembled WGS sequence"/>
</dbReference>
<sequence>MKELRKVVFALGLVTLIALLVGCSNKEAAPSSSDDFESSSSFLPTSIPEESTMESSSEEEDEEIDYSGKIIAFTFVSFQPTDSTGSVLEERFNLEEINSTTGSSKVIKEFANYKKRETRMKAINTTFGENTLSNRACFDGDFNRLVYTEEFPDGSLHVGWIDSEGEKTDVTGKISKQDSFSDSAPKHCNPRFIDDNFYFTDATSGDKKVMYIPINDISLNKLQEFAPPEIKMKKDSAYEIYPSISGGYINSKTNTDDFSTRTISEIHPNGNQASGFFVSWLGESNFLDSEMNSRNTENEEPVSLLPENSRSNVGVIASSDRKEVLFCSKQGVDDLEAFIAPTDGGEPRKLVDYKEPRTSDNQPAQRFFIQWDVK</sequence>
<gene>
    <name evidence="2" type="ORF">I6N95_08315</name>
</gene>
<dbReference type="RefSeq" id="WP_209526622.1">
    <property type="nucleotide sequence ID" value="NZ_JAEEGA010000004.1"/>
</dbReference>
<comment type="caution">
    <text evidence="2">The sequence shown here is derived from an EMBL/GenBank/DDBJ whole genome shotgun (WGS) entry which is preliminary data.</text>
</comment>
<evidence type="ECO:0000313" key="2">
    <source>
        <dbReference type="EMBL" id="MBP1041004.1"/>
    </source>
</evidence>
<dbReference type="EMBL" id="JAEEGA010000004">
    <property type="protein sequence ID" value="MBP1041004.1"/>
    <property type="molecule type" value="Genomic_DNA"/>
</dbReference>
<feature type="region of interest" description="Disordered" evidence="1">
    <location>
        <begin position="29"/>
        <end position="61"/>
    </location>
</feature>
<protein>
    <submittedName>
        <fullName evidence="2">Uncharacterized protein</fullName>
    </submittedName>
</protein>
<name>A0A940P9N3_9ENTE</name>
<dbReference type="AlphaFoldDB" id="A0A940P9N3"/>
<evidence type="ECO:0000313" key="3">
    <source>
        <dbReference type="Proteomes" id="UP000674938"/>
    </source>
</evidence>
<accession>A0A940P9N3</accession>
<feature type="compositionally biased region" description="Low complexity" evidence="1">
    <location>
        <begin position="38"/>
        <end position="55"/>
    </location>
</feature>
<organism evidence="2 3">
    <name type="scientific">Vagococcus allomyrinae</name>
    <dbReference type="NCBI Taxonomy" id="2794353"/>
    <lineage>
        <taxon>Bacteria</taxon>
        <taxon>Bacillati</taxon>
        <taxon>Bacillota</taxon>
        <taxon>Bacilli</taxon>
        <taxon>Lactobacillales</taxon>
        <taxon>Enterococcaceae</taxon>
        <taxon>Vagococcus</taxon>
    </lineage>
</organism>